<dbReference type="OrthoDB" id="9811798at2"/>
<comment type="subcellular location">
    <subcellularLocation>
        <location evidence="1">Cell membrane</location>
        <topology evidence="1">Multi-pass membrane protein</topology>
    </subcellularLocation>
    <subcellularLocation>
        <location evidence="7">Membrane</location>
        <topology evidence="7">Multi-pass membrane protein</topology>
    </subcellularLocation>
</comment>
<feature type="transmembrane region" description="Helical" evidence="8">
    <location>
        <begin position="6"/>
        <end position="24"/>
    </location>
</feature>
<dbReference type="STRING" id="469378.Ccur_00980"/>
<keyword evidence="6 8" id="KW-0472">Membrane</keyword>
<feature type="transmembrane region" description="Helical" evidence="8">
    <location>
        <begin position="70"/>
        <end position="93"/>
    </location>
</feature>
<evidence type="ECO:0000256" key="7">
    <source>
        <dbReference type="RuleBase" id="RU000320"/>
    </source>
</evidence>
<dbReference type="GO" id="GO:0016829">
    <property type="term" value="F:lyase activity"/>
    <property type="evidence" value="ECO:0007669"/>
    <property type="project" value="UniProtKB-KW"/>
</dbReference>
<dbReference type="PANTHER" id="PTHR42682:SF5">
    <property type="entry name" value="HYDROGENASE-4 COMPONENT F"/>
    <property type="match status" value="1"/>
</dbReference>
<evidence type="ECO:0000256" key="4">
    <source>
        <dbReference type="ARBA" id="ARBA00022989"/>
    </source>
</evidence>
<accession>C7MLM5</accession>
<dbReference type="GO" id="GO:0042773">
    <property type="term" value="P:ATP synthesis coupled electron transport"/>
    <property type="evidence" value="ECO:0007669"/>
    <property type="project" value="InterPro"/>
</dbReference>
<dbReference type="InterPro" id="IPR001750">
    <property type="entry name" value="ND/Mrp_TM"/>
</dbReference>
<dbReference type="PRINTS" id="PR01437">
    <property type="entry name" value="NUOXDRDTASE4"/>
</dbReference>
<sequence>MDFSALLLTLIAVPLVAGLFMAVLPSKAVPRVAYEAIHLLSVTAACVLSLAVVVHVMAGGKPVDALGMWLHLDALGSVFVALIGVIGFLTGLYSVPYVRNDVAIGHMNNARVKQFYLFFSLFIFTMLVVATSNNIILMWVGIEATTLSTVFLVGAYDAKLSLEAAWKYVIVCTAGVAFGLYSTVLIYANAADVMANPHEAIFMTSIMPYATQLDGMLVQVAFVFAAIGFGTKAGLFPMHTWLPDAHSEAPSPVSGLLSGVLLKCAMLIIMRFYILACQSIGSQFPRLVMLIIGILSVFMAALAVFSQDDLKRKLAYHSCENVGIVALFLGFGGPLGIAAALLHCITHGFTKALLFCISGNVLMKYGTRDLNKISGILKTMPATGVLMSIGFFALAGFPPFAMFVSEITGITAGVIEGQWFVIVVFVIALTIVVAACAHVVTQAVMGKVPEGMKKGDVSPVALIPEVVLVALILWFGVAMPQPVLNGIEQATAIVLQQDDTAALHEAPLFRDLFATTDGAHTHDQAMPPASSSK</sequence>
<dbReference type="PANTHER" id="PTHR42682">
    <property type="entry name" value="HYDROGENASE-4 COMPONENT F"/>
    <property type="match status" value="1"/>
</dbReference>
<evidence type="ECO:0000256" key="1">
    <source>
        <dbReference type="ARBA" id="ARBA00004651"/>
    </source>
</evidence>
<keyword evidence="4 8" id="KW-1133">Transmembrane helix</keyword>
<dbReference type="GO" id="GO:0016491">
    <property type="term" value="F:oxidoreductase activity"/>
    <property type="evidence" value="ECO:0007669"/>
    <property type="project" value="UniProtKB-KW"/>
</dbReference>
<keyword evidence="10" id="KW-0456">Lyase</keyword>
<feature type="transmembrane region" description="Helical" evidence="8">
    <location>
        <begin position="384"/>
        <end position="405"/>
    </location>
</feature>
<proteinExistence type="predicted"/>
<feature type="transmembrane region" description="Helical" evidence="8">
    <location>
        <begin position="256"/>
        <end position="275"/>
    </location>
</feature>
<dbReference type="KEGG" id="ccu:Ccur_00980"/>
<name>C7MLM5_CRYCD</name>
<keyword evidence="3 7" id="KW-0812">Transmembrane</keyword>
<dbReference type="EMBL" id="CP001682">
    <property type="protein sequence ID" value="ACU93831.1"/>
    <property type="molecule type" value="Genomic_DNA"/>
</dbReference>
<dbReference type="AlphaFoldDB" id="C7MLM5"/>
<reference evidence="10 11" key="1">
    <citation type="journal article" date="2009" name="Stand. Genomic Sci.">
        <title>Complete genome sequence of Cryptobacterium curtum type strain (12-3).</title>
        <authorList>
            <person name="Mavrommatis K."/>
            <person name="Pukall R."/>
            <person name="Rohde C."/>
            <person name="Chen F."/>
            <person name="Sims D."/>
            <person name="Brettin T."/>
            <person name="Kuske C."/>
            <person name="Detter J.C."/>
            <person name="Han C."/>
            <person name="Lapidus A."/>
            <person name="Copeland A."/>
            <person name="Glavina Del Rio T."/>
            <person name="Nolan M."/>
            <person name="Lucas S."/>
            <person name="Tice H."/>
            <person name="Cheng J.F."/>
            <person name="Bruce D."/>
            <person name="Goodwin L."/>
            <person name="Pitluck S."/>
            <person name="Ovchinnikova G."/>
            <person name="Pati A."/>
            <person name="Ivanova N."/>
            <person name="Chen A."/>
            <person name="Palaniappan K."/>
            <person name="Chain P."/>
            <person name="D'haeseleer P."/>
            <person name="Goker M."/>
            <person name="Bristow J."/>
            <person name="Eisen J.A."/>
            <person name="Markowitz V."/>
            <person name="Hugenholtz P."/>
            <person name="Rohde M."/>
            <person name="Klenk H.P."/>
            <person name="Kyrpides N.C."/>
        </authorList>
    </citation>
    <scope>NUCLEOTIDE SEQUENCE [LARGE SCALE GENOMIC DNA]</scope>
    <source>
        <strain evidence="11">ATCC 700683 / DSM 15641 / 12-3</strain>
    </source>
</reference>
<feature type="transmembrane region" description="Helical" evidence="8">
    <location>
        <begin position="287"/>
        <end position="305"/>
    </location>
</feature>
<feature type="transmembrane region" description="Helical" evidence="8">
    <location>
        <begin position="417"/>
        <end position="440"/>
    </location>
</feature>
<evidence type="ECO:0000256" key="5">
    <source>
        <dbReference type="ARBA" id="ARBA00023002"/>
    </source>
</evidence>
<dbReference type="GO" id="GO:0008137">
    <property type="term" value="F:NADH dehydrogenase (ubiquinone) activity"/>
    <property type="evidence" value="ECO:0007669"/>
    <property type="project" value="InterPro"/>
</dbReference>
<dbReference type="Proteomes" id="UP000000954">
    <property type="component" value="Chromosome"/>
</dbReference>
<protein>
    <submittedName>
        <fullName evidence="10">Formate hydrogenlyase subunit 3/multisubunit Na+/H+ antiporter, MnhD subunit</fullName>
    </submittedName>
</protein>
<keyword evidence="5" id="KW-0560">Oxidoreductase</keyword>
<evidence type="ECO:0000256" key="2">
    <source>
        <dbReference type="ARBA" id="ARBA00022475"/>
    </source>
</evidence>
<feature type="domain" description="NADH:quinone oxidoreductase/Mrp antiporter transmembrane" evidence="9">
    <location>
        <begin position="132"/>
        <end position="429"/>
    </location>
</feature>
<feature type="transmembrane region" description="Helical" evidence="8">
    <location>
        <begin position="216"/>
        <end position="235"/>
    </location>
</feature>
<feature type="transmembrane region" description="Helical" evidence="8">
    <location>
        <begin position="168"/>
        <end position="188"/>
    </location>
</feature>
<evidence type="ECO:0000259" key="9">
    <source>
        <dbReference type="Pfam" id="PF00361"/>
    </source>
</evidence>
<dbReference type="Pfam" id="PF00361">
    <property type="entry name" value="Proton_antipo_M"/>
    <property type="match status" value="1"/>
</dbReference>
<evidence type="ECO:0000313" key="10">
    <source>
        <dbReference type="EMBL" id="ACU93831.1"/>
    </source>
</evidence>
<evidence type="ECO:0000256" key="8">
    <source>
        <dbReference type="SAM" id="Phobius"/>
    </source>
</evidence>
<dbReference type="InterPro" id="IPR003918">
    <property type="entry name" value="NADH_UbQ_OxRdtase"/>
</dbReference>
<organism evidence="10 11">
    <name type="scientific">Cryptobacterium curtum (strain ATCC 700683 / DSM 15641 / CCUG 43107 / 12-3)</name>
    <dbReference type="NCBI Taxonomy" id="469378"/>
    <lineage>
        <taxon>Bacteria</taxon>
        <taxon>Bacillati</taxon>
        <taxon>Actinomycetota</taxon>
        <taxon>Coriobacteriia</taxon>
        <taxon>Eggerthellales</taxon>
        <taxon>Eggerthellaceae</taxon>
        <taxon>Cryptobacterium</taxon>
    </lineage>
</organism>
<dbReference type="HOGENOM" id="CLU_007100_10_1_11"/>
<keyword evidence="11" id="KW-1185">Reference proteome</keyword>
<dbReference type="eggNOG" id="COG0651">
    <property type="taxonomic scope" value="Bacteria"/>
</dbReference>
<keyword evidence="2" id="KW-1003">Cell membrane</keyword>
<dbReference type="InterPro" id="IPR052175">
    <property type="entry name" value="ComplexI-like_HydComp"/>
</dbReference>
<feature type="transmembrane region" description="Helical" evidence="8">
    <location>
        <begin position="36"/>
        <end position="58"/>
    </location>
</feature>
<dbReference type="NCBIfam" id="NF005044">
    <property type="entry name" value="PRK06458.1-4"/>
    <property type="match status" value="1"/>
</dbReference>
<gene>
    <name evidence="10" type="ordered locus">Ccur_00980</name>
</gene>
<dbReference type="RefSeq" id="WP_012802520.1">
    <property type="nucleotide sequence ID" value="NC_013170.1"/>
</dbReference>
<dbReference type="GO" id="GO:0005886">
    <property type="term" value="C:plasma membrane"/>
    <property type="evidence" value="ECO:0007669"/>
    <property type="project" value="UniProtKB-SubCell"/>
</dbReference>
<feature type="transmembrane region" description="Helical" evidence="8">
    <location>
        <begin position="114"/>
        <end position="130"/>
    </location>
</feature>
<feature type="transmembrane region" description="Helical" evidence="8">
    <location>
        <begin position="460"/>
        <end position="479"/>
    </location>
</feature>
<evidence type="ECO:0000256" key="3">
    <source>
        <dbReference type="ARBA" id="ARBA00022692"/>
    </source>
</evidence>
<evidence type="ECO:0000313" key="11">
    <source>
        <dbReference type="Proteomes" id="UP000000954"/>
    </source>
</evidence>
<evidence type="ECO:0000256" key="6">
    <source>
        <dbReference type="ARBA" id="ARBA00023136"/>
    </source>
</evidence>